<gene>
    <name evidence="1" type="ORF">ACS04_34735</name>
</gene>
<name>A0A0J6XGW9_9ACTN</name>
<reference evidence="1 2" key="1">
    <citation type="submission" date="2015-06" db="EMBL/GenBank/DDBJ databases">
        <title>Recapitulation of the evolution of biosynthetic gene clusters reveals hidden chemical diversity on bacterial genomes.</title>
        <authorList>
            <person name="Cruz-Morales P."/>
            <person name="Martinez-Guerrero C."/>
            <person name="Morales-Escalante M.A."/>
            <person name="Yanez-Guerra L.A."/>
            <person name="Kopp J.F."/>
            <person name="Feldmann J."/>
            <person name="Ramos-Aboites H.E."/>
            <person name="Barona-Gomez F."/>
        </authorList>
    </citation>
    <scope>NUCLEOTIDE SEQUENCE [LARGE SCALE GENOMIC DNA]</scope>
    <source>
        <strain evidence="1 2">ATCC 31245</strain>
    </source>
</reference>
<comment type="caution">
    <text evidence="1">The sequence shown here is derived from an EMBL/GenBank/DDBJ whole genome shotgun (WGS) entry which is preliminary data.</text>
</comment>
<dbReference type="AlphaFoldDB" id="A0A0J6XGW9"/>
<proteinExistence type="predicted"/>
<accession>A0A0J6XGW9</accession>
<dbReference type="Proteomes" id="UP000035932">
    <property type="component" value="Unassembled WGS sequence"/>
</dbReference>
<keyword evidence="2" id="KW-1185">Reference proteome</keyword>
<evidence type="ECO:0000313" key="1">
    <source>
        <dbReference type="EMBL" id="KMO93447.1"/>
    </source>
</evidence>
<sequence>MTGDRPGSACVGCRSVLELFVAQVSLSVERVVLAAPLDLLGALAAGRLAGLRVDGVLTGPLRALLLLAALARLLALVLHTAHDGDSS</sequence>
<protein>
    <submittedName>
        <fullName evidence="1">Uncharacterized protein</fullName>
    </submittedName>
</protein>
<dbReference type="EMBL" id="LFML01000163">
    <property type="protein sequence ID" value="KMO93447.1"/>
    <property type="molecule type" value="Genomic_DNA"/>
</dbReference>
<organism evidence="1 2">
    <name type="scientific">Streptomyces roseus</name>
    <dbReference type="NCBI Taxonomy" id="66430"/>
    <lineage>
        <taxon>Bacteria</taxon>
        <taxon>Bacillati</taxon>
        <taxon>Actinomycetota</taxon>
        <taxon>Actinomycetes</taxon>
        <taxon>Kitasatosporales</taxon>
        <taxon>Streptomycetaceae</taxon>
        <taxon>Streptomyces</taxon>
    </lineage>
</organism>
<evidence type="ECO:0000313" key="2">
    <source>
        <dbReference type="Proteomes" id="UP000035932"/>
    </source>
</evidence>